<organism evidence="1 2">
    <name type="scientific">Blautia difficilis</name>
    <dbReference type="NCBI Taxonomy" id="2763027"/>
    <lineage>
        <taxon>Bacteria</taxon>
        <taxon>Bacillati</taxon>
        <taxon>Bacillota</taxon>
        <taxon>Clostridia</taxon>
        <taxon>Lachnospirales</taxon>
        <taxon>Lachnospiraceae</taxon>
        <taxon>Blautia</taxon>
    </lineage>
</organism>
<accession>A0ABR7IEC9</accession>
<keyword evidence="2" id="KW-1185">Reference proteome</keyword>
<name>A0ABR7IEC9_9FIRM</name>
<evidence type="ECO:0000313" key="2">
    <source>
        <dbReference type="Proteomes" id="UP000649826"/>
    </source>
</evidence>
<reference evidence="1 2" key="1">
    <citation type="submission" date="2020-08" db="EMBL/GenBank/DDBJ databases">
        <title>Genome public.</title>
        <authorList>
            <person name="Liu C."/>
            <person name="Sun Q."/>
        </authorList>
    </citation>
    <scope>NUCLEOTIDE SEQUENCE [LARGE SCALE GENOMIC DNA]</scope>
    <source>
        <strain evidence="1 2">M29</strain>
    </source>
</reference>
<gene>
    <name evidence="1" type="ORF">H8Z82_01635</name>
</gene>
<sequence length="120" mass="13295">MSAVDDYIKENAEIHKFAAEVARIISGIPQMPEFSNERITVEDVSKMTGIPVSSVRAGIVYGWLPVGVAIQNNKPAKSLSGGSRITYIVSPRKVYEVTGHVWRGKEALKKKNKTDEHIEE</sequence>
<dbReference type="Proteomes" id="UP000649826">
    <property type="component" value="Unassembled WGS sequence"/>
</dbReference>
<dbReference type="RefSeq" id="WP_118587296.1">
    <property type="nucleotide sequence ID" value="NZ_JACOQG010000002.1"/>
</dbReference>
<protein>
    <recommendedName>
        <fullName evidence="3">DNA-binding protein</fullName>
    </recommendedName>
</protein>
<proteinExistence type="predicted"/>
<evidence type="ECO:0000313" key="1">
    <source>
        <dbReference type="EMBL" id="MBC5778382.1"/>
    </source>
</evidence>
<evidence type="ECO:0008006" key="3">
    <source>
        <dbReference type="Google" id="ProtNLM"/>
    </source>
</evidence>
<comment type="caution">
    <text evidence="1">The sequence shown here is derived from an EMBL/GenBank/DDBJ whole genome shotgun (WGS) entry which is preliminary data.</text>
</comment>
<dbReference type="EMBL" id="JACOQG010000002">
    <property type="protein sequence ID" value="MBC5778382.1"/>
    <property type="molecule type" value="Genomic_DNA"/>
</dbReference>